<keyword evidence="2" id="KW-1185">Reference proteome</keyword>
<gene>
    <name evidence="1" type="ORF">L1049_024014</name>
</gene>
<dbReference type="PANTHER" id="PTHR32387">
    <property type="entry name" value="WU:FJ29H11"/>
    <property type="match status" value="1"/>
</dbReference>
<comment type="caution">
    <text evidence="1">The sequence shown here is derived from an EMBL/GenBank/DDBJ whole genome shotgun (WGS) entry which is preliminary data.</text>
</comment>
<proteinExistence type="predicted"/>
<dbReference type="Proteomes" id="UP001415857">
    <property type="component" value="Unassembled WGS sequence"/>
</dbReference>
<dbReference type="PANTHER" id="PTHR32387:SF11">
    <property type="entry name" value="PROTEIN NO VEIN C-TERMINAL DOMAIN-CONTAINING PROTEIN"/>
    <property type="match status" value="1"/>
</dbReference>
<reference evidence="1 2" key="1">
    <citation type="journal article" date="2024" name="Plant J.">
        <title>Genome sequences and population genomics reveal climatic adaptation and genomic divergence between two closely related sweetgum species.</title>
        <authorList>
            <person name="Xu W.Q."/>
            <person name="Ren C.Q."/>
            <person name="Zhang X.Y."/>
            <person name="Comes H.P."/>
            <person name="Liu X.H."/>
            <person name="Li Y.G."/>
            <person name="Kettle C.J."/>
            <person name="Jalonen R."/>
            <person name="Gaisberger H."/>
            <person name="Ma Y.Z."/>
            <person name="Qiu Y.X."/>
        </authorList>
    </citation>
    <scope>NUCLEOTIDE SEQUENCE [LARGE SCALE GENOMIC DNA]</scope>
    <source>
        <strain evidence="1">Hangzhou</strain>
    </source>
</reference>
<evidence type="ECO:0000313" key="2">
    <source>
        <dbReference type="Proteomes" id="UP001415857"/>
    </source>
</evidence>
<dbReference type="AlphaFoldDB" id="A0AAP0RU75"/>
<evidence type="ECO:0000313" key="1">
    <source>
        <dbReference type="EMBL" id="KAK9284835.1"/>
    </source>
</evidence>
<name>A0AAP0RU75_LIQFO</name>
<protein>
    <submittedName>
        <fullName evidence="1">Uncharacterized protein</fullName>
    </submittedName>
</protein>
<dbReference type="InterPro" id="IPR052957">
    <property type="entry name" value="Auxin_embryo_med"/>
</dbReference>
<sequence length="224" mass="25549">MVPVITMSGSVQFVAKEEVFIPNDLQLKKSFTEATGEPLFVWFPQNGLASLSTTKLHEIYKSLGVRKISEFVQLSYDLSDCKLEKMDLKNDLIGKALIKILLGFLAFMPVEERHKTAKFLLEPSVLGTEKPIAVSYGLQLPSRKKRLNVEIIRMVLWEKNSQRLLVHKRSWKDGQKNMEFVANFSRAISEAILPNNSDLVDNLCKIIQMGFALGLKNMQWTTCW</sequence>
<organism evidence="1 2">
    <name type="scientific">Liquidambar formosana</name>
    <name type="common">Formosan gum</name>
    <dbReference type="NCBI Taxonomy" id="63359"/>
    <lineage>
        <taxon>Eukaryota</taxon>
        <taxon>Viridiplantae</taxon>
        <taxon>Streptophyta</taxon>
        <taxon>Embryophyta</taxon>
        <taxon>Tracheophyta</taxon>
        <taxon>Spermatophyta</taxon>
        <taxon>Magnoliopsida</taxon>
        <taxon>eudicotyledons</taxon>
        <taxon>Gunneridae</taxon>
        <taxon>Pentapetalae</taxon>
        <taxon>Saxifragales</taxon>
        <taxon>Altingiaceae</taxon>
        <taxon>Liquidambar</taxon>
    </lineage>
</organism>
<dbReference type="EMBL" id="JBBPBK010000005">
    <property type="protein sequence ID" value="KAK9284835.1"/>
    <property type="molecule type" value="Genomic_DNA"/>
</dbReference>
<accession>A0AAP0RU75</accession>